<dbReference type="Proteomes" id="UP001061958">
    <property type="component" value="Unassembled WGS sequence"/>
</dbReference>
<dbReference type="CDD" id="cd02016">
    <property type="entry name" value="TPP_E1_OGDC_like"/>
    <property type="match status" value="1"/>
</dbReference>
<evidence type="ECO:0000256" key="2">
    <source>
        <dbReference type="ARBA" id="ARBA00006936"/>
    </source>
</evidence>
<dbReference type="EMBL" id="BQMJ01000005">
    <property type="protein sequence ID" value="GJQ08929.1"/>
    <property type="molecule type" value="Genomic_DNA"/>
</dbReference>
<reference evidence="6" key="2">
    <citation type="submission" date="2022-01" db="EMBL/GenBank/DDBJ databases">
        <authorList>
            <person name="Hirooka S."/>
            <person name="Miyagishima S.Y."/>
        </authorList>
    </citation>
    <scope>NUCLEOTIDE SEQUENCE</scope>
    <source>
        <strain evidence="6">NBRC 102759</strain>
    </source>
</reference>
<dbReference type="SMART" id="SM00861">
    <property type="entry name" value="Transket_pyr"/>
    <property type="match status" value="1"/>
</dbReference>
<proteinExistence type="inferred from homology"/>
<dbReference type="FunFam" id="3.40.50.12470:FF:000003">
    <property type="entry name" value="2-oxoglutarate dehydrogenase E1 component"/>
    <property type="match status" value="1"/>
</dbReference>
<feature type="domain" description="Transketolase-like pyrimidine-binding" evidence="5">
    <location>
        <begin position="598"/>
        <end position="806"/>
    </location>
</feature>
<dbReference type="PIRSF" id="PIRSF000157">
    <property type="entry name" value="Oxoglu_dh_E1"/>
    <property type="match status" value="1"/>
</dbReference>
<dbReference type="GO" id="GO:0004591">
    <property type="term" value="F:oxoglutarate dehydrogenase (succinyl-transferring) activity"/>
    <property type="evidence" value="ECO:0007669"/>
    <property type="project" value="TreeGrafter"/>
</dbReference>
<dbReference type="InterPro" id="IPR001017">
    <property type="entry name" value="DH_E1"/>
</dbReference>
<dbReference type="SUPFAM" id="SSF52518">
    <property type="entry name" value="Thiamin diphosphate-binding fold (THDP-binding)"/>
    <property type="match status" value="2"/>
</dbReference>
<dbReference type="GO" id="GO:0005829">
    <property type="term" value="C:cytosol"/>
    <property type="evidence" value="ECO:0007669"/>
    <property type="project" value="TreeGrafter"/>
</dbReference>
<evidence type="ECO:0000256" key="3">
    <source>
        <dbReference type="ARBA" id="ARBA00023002"/>
    </source>
</evidence>
<dbReference type="OrthoDB" id="413077at2759"/>
<dbReference type="NCBIfam" id="TIGR00239">
    <property type="entry name" value="2oxo_dh_E1"/>
    <property type="match status" value="1"/>
</dbReference>
<comment type="caution">
    <text evidence="6">The sequence shown here is derived from an EMBL/GenBank/DDBJ whole genome shotgun (WGS) entry which is preliminary data.</text>
</comment>
<dbReference type="Gene3D" id="1.10.287.1150">
    <property type="entry name" value="TPP helical domain"/>
    <property type="match status" value="1"/>
</dbReference>
<dbReference type="Gene3D" id="3.40.50.970">
    <property type="match status" value="1"/>
</dbReference>
<protein>
    <recommendedName>
        <fullName evidence="5">Transketolase-like pyrimidine-binding domain-containing protein</fullName>
    </recommendedName>
</protein>
<evidence type="ECO:0000259" key="5">
    <source>
        <dbReference type="SMART" id="SM00861"/>
    </source>
</evidence>
<evidence type="ECO:0000313" key="7">
    <source>
        <dbReference type="Proteomes" id="UP001061958"/>
    </source>
</evidence>
<dbReference type="InterPro" id="IPR029061">
    <property type="entry name" value="THDP-binding"/>
</dbReference>
<dbReference type="Pfam" id="PF00676">
    <property type="entry name" value="E1_dh"/>
    <property type="match status" value="1"/>
</dbReference>
<dbReference type="GO" id="GO:0045252">
    <property type="term" value="C:oxoglutarate dehydrogenase complex"/>
    <property type="evidence" value="ECO:0007669"/>
    <property type="project" value="TreeGrafter"/>
</dbReference>
<dbReference type="NCBIfam" id="NF006914">
    <property type="entry name" value="PRK09404.1"/>
    <property type="match status" value="1"/>
</dbReference>
<dbReference type="NCBIfam" id="NF008907">
    <property type="entry name" value="PRK12270.1"/>
    <property type="match status" value="1"/>
</dbReference>
<dbReference type="Pfam" id="PF02779">
    <property type="entry name" value="Transket_pyr"/>
    <property type="match status" value="1"/>
</dbReference>
<evidence type="ECO:0000256" key="1">
    <source>
        <dbReference type="ARBA" id="ARBA00001964"/>
    </source>
</evidence>
<keyword evidence="4" id="KW-0786">Thiamine pyrophosphate</keyword>
<dbReference type="AlphaFoldDB" id="A0A9C7PRK5"/>
<dbReference type="Gene3D" id="3.40.50.11610">
    <property type="entry name" value="Multifunctional 2-oxoglutarate metabolism enzyme, C-terminal domain"/>
    <property type="match status" value="1"/>
</dbReference>
<reference evidence="6" key="1">
    <citation type="journal article" date="2022" name="Proc. Natl. Acad. Sci. U.S.A.">
        <title>Life cycle and functional genomics of the unicellular red alga Galdieria for elucidating algal and plant evolution and industrial use.</title>
        <authorList>
            <person name="Hirooka S."/>
            <person name="Itabashi T."/>
            <person name="Ichinose T.M."/>
            <person name="Onuma R."/>
            <person name="Fujiwara T."/>
            <person name="Yamashita S."/>
            <person name="Jong L.W."/>
            <person name="Tomita R."/>
            <person name="Iwane A.H."/>
            <person name="Miyagishima S.Y."/>
        </authorList>
    </citation>
    <scope>NUCLEOTIDE SEQUENCE</scope>
    <source>
        <strain evidence="6">NBRC 102759</strain>
    </source>
</reference>
<dbReference type="GO" id="GO:0006099">
    <property type="term" value="P:tricarboxylic acid cycle"/>
    <property type="evidence" value="ECO:0007669"/>
    <property type="project" value="TreeGrafter"/>
</dbReference>
<dbReference type="InterPro" id="IPR031717">
    <property type="entry name" value="ODO-1/KGD_C"/>
</dbReference>
<name>A0A9C7PRK5_9RHOD</name>
<dbReference type="Gene3D" id="3.40.50.12470">
    <property type="match status" value="1"/>
</dbReference>
<dbReference type="GO" id="GO:0030976">
    <property type="term" value="F:thiamine pyrophosphate binding"/>
    <property type="evidence" value="ECO:0007669"/>
    <property type="project" value="InterPro"/>
</dbReference>
<keyword evidence="7" id="KW-1185">Reference proteome</keyword>
<dbReference type="InterPro" id="IPR005475">
    <property type="entry name" value="Transketolase-like_Pyr-bd"/>
</dbReference>
<dbReference type="PANTHER" id="PTHR23152:SF4">
    <property type="entry name" value="2-OXOADIPATE DEHYDROGENASE COMPLEX COMPONENT E1"/>
    <property type="match status" value="1"/>
</dbReference>
<dbReference type="InterPro" id="IPR011603">
    <property type="entry name" value="2oxoglutarate_DH_E1"/>
</dbReference>
<gene>
    <name evidence="6" type="ORF">GpartN1_g720.t1</name>
</gene>
<comment type="similarity">
    <text evidence="2">Belongs to the alpha-ketoglutarate dehydrogenase family.</text>
</comment>
<evidence type="ECO:0000256" key="4">
    <source>
        <dbReference type="ARBA" id="ARBA00023052"/>
    </source>
</evidence>
<keyword evidence="3" id="KW-0560">Oxidoreductase</keyword>
<sequence>MQLQRSSEYVTQCPKKWIGFPRLFSVAHFGLEDSSKQSLQDLYQTWKRNPSTVSIRWSSMFQQIQKWETQKGFHPQQIFQYMTDYANHSMKVSHMVDNYRNFGHFKAQWDPLQLDSKFGFYKHLIPPDRKHLLDWEYYQHSSRWTDALSISHFSINDSLESLYQHLQRIYCGSIGYEYAHLSSNKERKWFQHKIERKFPSLSNEQRKQILKDLTAADSFERFLAIKFPTAKRYGGEGGESFVPGLHAVLETASVLGVKSVVIGMPHRGRLAVLANVLNMPVEEILHSFVTDRVAFTDIYDCTGDVKSHLSISTDVKLSGNSIHVSLLENPSHLEVVNPVIIGKTKAKQDILGSHAQILAVNVHGDAAFTGQGVVYETLQMFKLDNYSVKGTVHLIVNNQIGFTTNPRDGRSCTYCTDIAKALDIPVFHVNGDDPEAVVACCSLAVEFRQHFGKDVLIDMVCYRLHGHNEVDQPNFTQPRMYECIRNHIPVSRQYANRLVTDGVMTEEEYQRWIQNYPTMYQNAFQADWKPKPHFLQGNWKHMIPESVLDTEPSTTGVDQDTLQGLLQKLCKVPENLKLHPQIVKFVEERKSMWSGKTLDWATAEALAFATLLDEGYGVRLSGQDSQRGTFSQRHALWVDQENERHYYPFTAIGTHPSVYNSHLSENAVLGFEWGYSLESPQTLVIWEAQFGDFANSAQVMIDCFLSCSERKWRKQSGLVLFLPHGWEGQGPDHSSARLERFLQLSDEDQDIVPEWYSNPIQQLQRANIQVANCTTPANLFHLLRLQMHRKFRKPLILMTPKSLLRHPQCKSDWKQFQPPHRFMRVIPTYHSLVSSSSDQVGKIIFCSGKFYYDLLEQQESMQSCSVVLIRLEQLAPFPFQEVISWIRQYPSARIIWSQEEPKNMGAYSYVKPRLEACIRHQNGKVPVEYIGRPSSAAASTGIYSIFQKQQQYWAQQALSE</sequence>
<dbReference type="InterPro" id="IPR042179">
    <property type="entry name" value="KGD_C_sf"/>
</dbReference>
<organism evidence="6 7">
    <name type="scientific">Galdieria partita</name>
    <dbReference type="NCBI Taxonomy" id="83374"/>
    <lineage>
        <taxon>Eukaryota</taxon>
        <taxon>Rhodophyta</taxon>
        <taxon>Bangiophyceae</taxon>
        <taxon>Galdieriales</taxon>
        <taxon>Galdieriaceae</taxon>
        <taxon>Galdieria</taxon>
    </lineage>
</organism>
<dbReference type="Pfam" id="PF16870">
    <property type="entry name" value="OxoGdeHyase_C"/>
    <property type="match status" value="1"/>
</dbReference>
<comment type="cofactor">
    <cofactor evidence="1">
        <name>thiamine diphosphate</name>
        <dbReference type="ChEBI" id="CHEBI:58937"/>
    </cofactor>
</comment>
<accession>A0A9C7PRK5</accession>
<evidence type="ECO:0000313" key="6">
    <source>
        <dbReference type="EMBL" id="GJQ08929.1"/>
    </source>
</evidence>
<dbReference type="PANTHER" id="PTHR23152">
    <property type="entry name" value="2-OXOGLUTARATE DEHYDROGENASE"/>
    <property type="match status" value="1"/>
</dbReference>